<feature type="non-terminal residue" evidence="1">
    <location>
        <position position="1"/>
    </location>
</feature>
<comment type="caution">
    <text evidence="1">The sequence shown here is derived from an EMBL/GenBank/DDBJ whole genome shotgun (WGS) entry which is preliminary data.</text>
</comment>
<dbReference type="OrthoDB" id="6745084at2759"/>
<evidence type="ECO:0000313" key="2">
    <source>
        <dbReference type="Proteomes" id="UP000076858"/>
    </source>
</evidence>
<protein>
    <submittedName>
        <fullName evidence="1">Uncharacterized protein</fullName>
    </submittedName>
</protein>
<proteinExistence type="predicted"/>
<gene>
    <name evidence="1" type="ORF">APZ42_008620</name>
</gene>
<evidence type="ECO:0000313" key="1">
    <source>
        <dbReference type="EMBL" id="KZR96827.1"/>
    </source>
</evidence>
<organism evidence="1 2">
    <name type="scientific">Daphnia magna</name>
    <dbReference type="NCBI Taxonomy" id="35525"/>
    <lineage>
        <taxon>Eukaryota</taxon>
        <taxon>Metazoa</taxon>
        <taxon>Ecdysozoa</taxon>
        <taxon>Arthropoda</taxon>
        <taxon>Crustacea</taxon>
        <taxon>Branchiopoda</taxon>
        <taxon>Diplostraca</taxon>
        <taxon>Cladocera</taxon>
        <taxon>Anomopoda</taxon>
        <taxon>Daphniidae</taxon>
        <taxon>Daphnia</taxon>
    </lineage>
</organism>
<dbReference type="Proteomes" id="UP000076858">
    <property type="component" value="Unassembled WGS sequence"/>
</dbReference>
<accession>A0A164EIX1</accession>
<dbReference type="AlphaFoldDB" id="A0A164EIX1"/>
<dbReference type="EMBL" id="LRGB01023555">
    <property type="protein sequence ID" value="KZR96827.1"/>
    <property type="molecule type" value="Genomic_DNA"/>
</dbReference>
<keyword evidence="2" id="KW-1185">Reference proteome</keyword>
<sequence length="124" mass="14006">FQGETTAVQDILRKVSKDLNSDTPETRKMAKDIVHYMTYRCGTNPYTLTYLAAVCGQEEMFRVMLQFVNEVLPDDELQTALISKNGFLHGAFWDAKASGKIETLQLIMKAVRETMGPESQLNLV</sequence>
<name>A0A164EIX1_9CRUS</name>
<reference evidence="1 2" key="1">
    <citation type="submission" date="2016-03" db="EMBL/GenBank/DDBJ databases">
        <title>EvidentialGene: Evidence-directed Construction of Genes on Genomes.</title>
        <authorList>
            <person name="Gilbert D.G."/>
            <person name="Choi J.-H."/>
            <person name="Mockaitis K."/>
            <person name="Colbourne J."/>
            <person name="Pfrender M."/>
        </authorList>
    </citation>
    <scope>NUCLEOTIDE SEQUENCE [LARGE SCALE GENOMIC DNA]</scope>
    <source>
        <strain evidence="1 2">Xinb3</strain>
        <tissue evidence="1">Complete organism</tissue>
    </source>
</reference>
<feature type="non-terminal residue" evidence="1">
    <location>
        <position position="124"/>
    </location>
</feature>